<feature type="transmembrane region" description="Helical" evidence="1">
    <location>
        <begin position="93"/>
        <end position="113"/>
    </location>
</feature>
<keyword evidence="3" id="KW-1185">Reference proteome</keyword>
<gene>
    <name evidence="2" type="ORF">AGLY_008686</name>
</gene>
<evidence type="ECO:0000313" key="3">
    <source>
        <dbReference type="Proteomes" id="UP000475862"/>
    </source>
</evidence>
<reference evidence="2 3" key="1">
    <citation type="submission" date="2019-08" db="EMBL/GenBank/DDBJ databases">
        <title>The genome of the soybean aphid Biotype 1, its phylome, world population structure and adaptation to the North American continent.</title>
        <authorList>
            <person name="Giordano R."/>
            <person name="Donthu R.K."/>
            <person name="Hernandez A.G."/>
            <person name="Wright C.L."/>
            <person name="Zimin A.V."/>
        </authorList>
    </citation>
    <scope>NUCLEOTIDE SEQUENCE [LARGE SCALE GENOMIC DNA]</scope>
    <source>
        <tissue evidence="2">Whole aphids</tissue>
    </source>
</reference>
<proteinExistence type="predicted"/>
<feature type="transmembrane region" description="Helical" evidence="1">
    <location>
        <begin position="152"/>
        <end position="178"/>
    </location>
</feature>
<keyword evidence="1" id="KW-0812">Transmembrane</keyword>
<evidence type="ECO:0000313" key="2">
    <source>
        <dbReference type="EMBL" id="KAE9534179.1"/>
    </source>
</evidence>
<sequence length="318" mass="35465">MHKPCIIYVIFFKYNQTKQIDFSLLLGSLSSGSFKTNLKCSWNFSKLLTKEANRHQQSPVPLKNNYLISKQDQHFQMFNNIVVKLSDLLSEALEALTFTLGGSFIIPPIFSVLCGADFSLFFFPPISTITIQAFRIIIALRMPVRMSTARWLVTLITIVFGIIPSTMINSFQFMMAVINFGRELGIDLLGTFFSSRFLLPNPDVLSVLFCTILTRVFVTIVGTTSTGAVIFSKTIGFSSTFLTNLGTTTTLGVLCALQFSSSPLESLGFTKLTRGRSDRIKSLFFDDSRSRSNPDRLSSSSASWREFPLLFNGPLPGL</sequence>
<organism evidence="2 3">
    <name type="scientific">Aphis glycines</name>
    <name type="common">Soybean aphid</name>
    <dbReference type="NCBI Taxonomy" id="307491"/>
    <lineage>
        <taxon>Eukaryota</taxon>
        <taxon>Metazoa</taxon>
        <taxon>Ecdysozoa</taxon>
        <taxon>Arthropoda</taxon>
        <taxon>Hexapoda</taxon>
        <taxon>Insecta</taxon>
        <taxon>Pterygota</taxon>
        <taxon>Neoptera</taxon>
        <taxon>Paraneoptera</taxon>
        <taxon>Hemiptera</taxon>
        <taxon>Sternorrhyncha</taxon>
        <taxon>Aphidomorpha</taxon>
        <taxon>Aphidoidea</taxon>
        <taxon>Aphididae</taxon>
        <taxon>Aphidini</taxon>
        <taxon>Aphis</taxon>
        <taxon>Aphis</taxon>
    </lineage>
</organism>
<name>A0A6G0TKE6_APHGL</name>
<dbReference type="EMBL" id="VYZN01000029">
    <property type="protein sequence ID" value="KAE9534179.1"/>
    <property type="molecule type" value="Genomic_DNA"/>
</dbReference>
<dbReference type="AlphaFoldDB" id="A0A6G0TKE6"/>
<dbReference type="Proteomes" id="UP000475862">
    <property type="component" value="Unassembled WGS sequence"/>
</dbReference>
<comment type="caution">
    <text evidence="2">The sequence shown here is derived from an EMBL/GenBank/DDBJ whole genome shotgun (WGS) entry which is preliminary data.</text>
</comment>
<accession>A0A6G0TKE6</accession>
<protein>
    <submittedName>
        <fullName evidence="2">Uncharacterized protein</fullName>
    </submittedName>
</protein>
<keyword evidence="1" id="KW-1133">Transmembrane helix</keyword>
<feature type="transmembrane region" description="Helical" evidence="1">
    <location>
        <begin position="119"/>
        <end position="140"/>
    </location>
</feature>
<evidence type="ECO:0000256" key="1">
    <source>
        <dbReference type="SAM" id="Phobius"/>
    </source>
</evidence>
<keyword evidence="1" id="KW-0472">Membrane</keyword>